<dbReference type="InterPro" id="IPR051398">
    <property type="entry name" value="Polysacch_Deacetylase"/>
</dbReference>
<evidence type="ECO:0000256" key="1">
    <source>
        <dbReference type="ARBA" id="ARBA00022729"/>
    </source>
</evidence>
<keyword evidence="4" id="KW-1185">Reference proteome</keyword>
<reference evidence="3 4" key="1">
    <citation type="submission" date="2016-10" db="EMBL/GenBank/DDBJ databases">
        <authorList>
            <person name="de Groot N.N."/>
        </authorList>
    </citation>
    <scope>NUCLEOTIDE SEQUENCE [LARGE SCALE GENOMIC DNA]</scope>
    <source>
        <strain evidence="3 4">DSM 28129</strain>
    </source>
</reference>
<dbReference type="EMBL" id="FNBG01000001">
    <property type="protein sequence ID" value="SDE70564.1"/>
    <property type="molecule type" value="Genomic_DNA"/>
</dbReference>
<dbReference type="PROSITE" id="PS51677">
    <property type="entry name" value="NODB"/>
    <property type="match status" value="1"/>
</dbReference>
<dbReference type="GO" id="GO:0005975">
    <property type="term" value="P:carbohydrate metabolic process"/>
    <property type="evidence" value="ECO:0007669"/>
    <property type="project" value="InterPro"/>
</dbReference>
<dbReference type="Proteomes" id="UP000198972">
    <property type="component" value="Unassembled WGS sequence"/>
</dbReference>
<dbReference type="STRING" id="670482.SAMN04488542_101455"/>
<organism evidence="3 4">
    <name type="scientific">Fontibacillus panacisegetis</name>
    <dbReference type="NCBI Taxonomy" id="670482"/>
    <lineage>
        <taxon>Bacteria</taxon>
        <taxon>Bacillati</taxon>
        <taxon>Bacillota</taxon>
        <taxon>Bacilli</taxon>
        <taxon>Bacillales</taxon>
        <taxon>Paenibacillaceae</taxon>
        <taxon>Fontibacillus</taxon>
    </lineage>
</organism>
<dbReference type="InterPro" id="IPR011330">
    <property type="entry name" value="Glyco_hydro/deAcase_b/a-brl"/>
</dbReference>
<sequence length="307" mass="35150">MIRYKKLILSSIILSLIIVSYFVAVANPTNTLSRKACSSWSIVKDSAFLLSQPGKLTETIELPDNFKVQKGTAEEVPVLMYHYITPKEYNKEPGNKSVINLEAFEENMKYLYEQGYYTASLEELEKYVHGEISLPLKTVVITFDDGYQNNYIYAYPILKKYGFRAAIFIIGARIEEQTVDFDPAKKSFLSYNELEASSDIFEYHSHTYDLHQKGFEKCGVKYSSALDRKLIENDIAQFKSLGIDTPYFAYPFGEKRDIQKYLLQKNGYRMAFSVLSGFVHPGDPPLDLNRLTVTSTTQLSQLLQSNQ</sequence>
<evidence type="ECO:0000313" key="3">
    <source>
        <dbReference type="EMBL" id="SDE70564.1"/>
    </source>
</evidence>
<dbReference type="PANTHER" id="PTHR34216:SF7">
    <property type="entry name" value="POLY-BETA-1,6-N-ACETYL-D-GLUCOSAMINE N-DEACETYLASE"/>
    <property type="match status" value="1"/>
</dbReference>
<accession>A0A1G7F3T5</accession>
<dbReference type="Pfam" id="PF01522">
    <property type="entry name" value="Polysacc_deac_1"/>
    <property type="match status" value="1"/>
</dbReference>
<dbReference type="Gene3D" id="3.20.20.370">
    <property type="entry name" value="Glycoside hydrolase/deacetylase"/>
    <property type="match status" value="1"/>
</dbReference>
<dbReference type="CDD" id="cd10966">
    <property type="entry name" value="CE4_yadE_5s"/>
    <property type="match status" value="1"/>
</dbReference>
<evidence type="ECO:0000313" key="4">
    <source>
        <dbReference type="Proteomes" id="UP000198972"/>
    </source>
</evidence>
<keyword evidence="1" id="KW-0732">Signal</keyword>
<dbReference type="GO" id="GO:0016810">
    <property type="term" value="F:hydrolase activity, acting on carbon-nitrogen (but not peptide) bonds"/>
    <property type="evidence" value="ECO:0007669"/>
    <property type="project" value="InterPro"/>
</dbReference>
<gene>
    <name evidence="3" type="ORF">SAMN04488542_101455</name>
</gene>
<dbReference type="AlphaFoldDB" id="A0A1G7F3T5"/>
<feature type="domain" description="NodB homology" evidence="2">
    <location>
        <begin position="137"/>
        <end position="307"/>
    </location>
</feature>
<evidence type="ECO:0000259" key="2">
    <source>
        <dbReference type="PROSITE" id="PS51677"/>
    </source>
</evidence>
<dbReference type="SUPFAM" id="SSF88713">
    <property type="entry name" value="Glycoside hydrolase/deacetylase"/>
    <property type="match status" value="1"/>
</dbReference>
<dbReference type="PANTHER" id="PTHR34216">
    <property type="match status" value="1"/>
</dbReference>
<dbReference type="RefSeq" id="WP_091226360.1">
    <property type="nucleotide sequence ID" value="NZ_FNBG01000001.1"/>
</dbReference>
<dbReference type="OrthoDB" id="9778320at2"/>
<name>A0A1G7F3T5_9BACL</name>
<protein>
    <submittedName>
        <fullName evidence="3">Polysaccharide deacetylase</fullName>
    </submittedName>
</protein>
<proteinExistence type="predicted"/>
<dbReference type="InterPro" id="IPR002509">
    <property type="entry name" value="NODB_dom"/>
</dbReference>